<dbReference type="Gene3D" id="2.60.120.200">
    <property type="match status" value="1"/>
</dbReference>
<evidence type="ECO:0000256" key="1">
    <source>
        <dbReference type="ARBA" id="ARBA00006865"/>
    </source>
</evidence>
<dbReference type="GO" id="GO:0004553">
    <property type="term" value="F:hydrolase activity, hydrolyzing O-glycosyl compounds"/>
    <property type="evidence" value="ECO:0007669"/>
    <property type="project" value="InterPro"/>
</dbReference>
<dbReference type="PANTHER" id="PTHR10963:SF55">
    <property type="entry name" value="GLYCOSIDE HYDROLASE FAMILY 16 PROTEIN"/>
    <property type="match status" value="1"/>
</dbReference>
<evidence type="ECO:0000256" key="4">
    <source>
        <dbReference type="ARBA" id="ARBA00022801"/>
    </source>
</evidence>
<comment type="similarity">
    <text evidence="1">Belongs to the glycosyl hydrolase 16 family.</text>
</comment>
<dbReference type="GO" id="GO:0005576">
    <property type="term" value="C:extracellular region"/>
    <property type="evidence" value="ECO:0007669"/>
    <property type="project" value="InterPro"/>
</dbReference>
<organism evidence="8 9">
    <name type="scientific">Ruminiclostridium cellobioparum subsp. termitidis CT1112</name>
    <dbReference type="NCBI Taxonomy" id="1195236"/>
    <lineage>
        <taxon>Bacteria</taxon>
        <taxon>Bacillati</taxon>
        <taxon>Bacillota</taxon>
        <taxon>Clostridia</taxon>
        <taxon>Eubacteriales</taxon>
        <taxon>Oscillospiraceae</taxon>
        <taxon>Ruminiclostridium</taxon>
    </lineage>
</organism>
<feature type="signal peptide" evidence="6">
    <location>
        <begin position="1"/>
        <end position="33"/>
    </location>
</feature>
<dbReference type="InterPro" id="IPR050546">
    <property type="entry name" value="Glycosyl_Hydrlase_16"/>
</dbReference>
<dbReference type="STRING" id="1195236.CTER_1361"/>
<keyword evidence="6" id="KW-0732">Signal</keyword>
<feature type="chain" id="PRO_5004497261" evidence="6">
    <location>
        <begin position="34"/>
        <end position="420"/>
    </location>
</feature>
<dbReference type="InterPro" id="IPR003610">
    <property type="entry name" value="CBM5/12"/>
</dbReference>
<gene>
    <name evidence="8" type="ORF">CTER_1361</name>
</gene>
<feature type="region of interest" description="Disordered" evidence="5">
    <location>
        <begin position="75"/>
        <end position="95"/>
    </location>
</feature>
<dbReference type="Pfam" id="PF02839">
    <property type="entry name" value="CBM_5_12"/>
    <property type="match status" value="1"/>
</dbReference>
<dbReference type="PANTHER" id="PTHR10963">
    <property type="entry name" value="GLYCOSYL HYDROLASE-RELATED"/>
    <property type="match status" value="1"/>
</dbReference>
<dbReference type="Gene3D" id="2.60.20.10">
    <property type="entry name" value="Crystallins"/>
    <property type="match status" value="1"/>
</dbReference>
<dbReference type="Pfam" id="PF00722">
    <property type="entry name" value="Glyco_hydro_16"/>
    <property type="match status" value="1"/>
</dbReference>
<dbReference type="SUPFAM" id="SSF49695">
    <property type="entry name" value="gamma-Crystallin-like"/>
    <property type="match status" value="1"/>
</dbReference>
<keyword evidence="9" id="KW-1185">Reference proteome</keyword>
<feature type="domain" description="GH16" evidence="7">
    <location>
        <begin position="184"/>
        <end position="420"/>
    </location>
</feature>
<dbReference type="eggNOG" id="COG2273">
    <property type="taxonomic scope" value="Bacteria"/>
</dbReference>
<dbReference type="SUPFAM" id="SSF51055">
    <property type="entry name" value="Carbohydrate binding domain"/>
    <property type="match status" value="1"/>
</dbReference>
<dbReference type="SMART" id="SM00495">
    <property type="entry name" value="ChtBD3"/>
    <property type="match status" value="1"/>
</dbReference>
<dbReference type="InterPro" id="IPR001064">
    <property type="entry name" value="Beta/gamma_crystallin"/>
</dbReference>
<evidence type="ECO:0000256" key="3">
    <source>
        <dbReference type="ARBA" id="ARBA00022737"/>
    </source>
</evidence>
<dbReference type="SUPFAM" id="SSF49899">
    <property type="entry name" value="Concanavalin A-like lectins/glucanases"/>
    <property type="match status" value="1"/>
</dbReference>
<dbReference type="PROSITE" id="PS51762">
    <property type="entry name" value="GH16_2"/>
    <property type="match status" value="1"/>
</dbReference>
<dbReference type="PATRIC" id="fig|1195236.3.peg.1680"/>
<dbReference type="Proteomes" id="UP000014155">
    <property type="component" value="Unassembled WGS sequence"/>
</dbReference>
<evidence type="ECO:0000256" key="5">
    <source>
        <dbReference type="SAM" id="MobiDB-lite"/>
    </source>
</evidence>
<name>S0FQR5_RUMCE</name>
<sequence length="420" mass="45919">MHTLSKKSLGKILALVMVLALLCGILTTIQVNAAARGAWAPNTAYAAGDTVTYSGSTYTCIQAHTSLTGWEPPNVPALWEKGSGGTTPPPTPPPAANGVTFYADINYGGTAITLGVGNYTLSQLNAKGIPNDWMSSLKVPDGWTVEVYEHDNFGGTKWTYTSSSSWVGTDANDKMSSVKILNTADSGNLVWSDEFNGSSLDSSNWVYDIGTGSGGWGNNELEYYTNRSQNVQVTGGNLVITAQKEAYGGMNYTSARIKTKGLRQFTYGKIEARIKLPSGETQGIWPAFWMLGSNIDSVSWPKCGEIDIMERVNKNSVINGTVHWDNNGQYASFGRTSGNIDFSQYHVYRIEWDSKYIRWFVDGAQFNEILIENGTGNTEEFQKPFFILFNLAVGGNWPGSPNGATAFPAKMYVDYVRVYR</sequence>
<dbReference type="SMART" id="SM00247">
    <property type="entry name" value="XTALbg"/>
    <property type="match status" value="1"/>
</dbReference>
<dbReference type="InterPro" id="IPR000757">
    <property type="entry name" value="Beta-glucanase-like"/>
</dbReference>
<dbReference type="CDD" id="cd08023">
    <property type="entry name" value="GH16_laminarinase_like"/>
    <property type="match status" value="1"/>
</dbReference>
<keyword evidence="4" id="KW-0378">Hydrolase</keyword>
<evidence type="ECO:0000259" key="7">
    <source>
        <dbReference type="PROSITE" id="PS51762"/>
    </source>
</evidence>
<comment type="similarity">
    <text evidence="2">Belongs to the beta/gamma-crystallin family.</text>
</comment>
<dbReference type="eggNOG" id="COG3325">
    <property type="taxonomic scope" value="Bacteria"/>
</dbReference>
<evidence type="ECO:0000256" key="6">
    <source>
        <dbReference type="SAM" id="SignalP"/>
    </source>
</evidence>
<dbReference type="InterPro" id="IPR011024">
    <property type="entry name" value="G_crystallin-like"/>
</dbReference>
<dbReference type="GO" id="GO:0030246">
    <property type="term" value="F:carbohydrate binding"/>
    <property type="evidence" value="ECO:0007669"/>
    <property type="project" value="InterPro"/>
</dbReference>
<dbReference type="RefSeq" id="WP_004624972.1">
    <property type="nucleotide sequence ID" value="NZ_AORV01000026.1"/>
</dbReference>
<proteinExistence type="inferred from homology"/>
<dbReference type="InterPro" id="IPR013320">
    <property type="entry name" value="ConA-like_dom_sf"/>
</dbReference>
<protein>
    <submittedName>
        <fullName evidence="8">Beta-glucanase/Beta-glucan synthetase</fullName>
    </submittedName>
</protein>
<dbReference type="InterPro" id="IPR036573">
    <property type="entry name" value="CBM_sf_5/12"/>
</dbReference>
<accession>S0FQR5</accession>
<reference evidence="8 9" key="1">
    <citation type="journal article" date="2013" name="Genome Announc.">
        <title>Draft Genome Sequence of the Cellulolytic, Mesophilic, Anaerobic Bacterium Clostridium termitidis Strain CT1112 (DSM 5398).</title>
        <authorList>
            <person name="Lal S."/>
            <person name="Ramachandran U."/>
            <person name="Zhang X."/>
            <person name="Munir R."/>
            <person name="Sparling R."/>
            <person name="Levin D.B."/>
        </authorList>
    </citation>
    <scope>NUCLEOTIDE SEQUENCE [LARGE SCALE GENOMIC DNA]</scope>
    <source>
        <strain evidence="8 9">CT1112</strain>
    </source>
</reference>
<evidence type="ECO:0000256" key="2">
    <source>
        <dbReference type="ARBA" id="ARBA00009646"/>
    </source>
</evidence>
<dbReference type="eggNOG" id="COG3507">
    <property type="taxonomic scope" value="Bacteria"/>
</dbReference>
<dbReference type="CDD" id="cd12214">
    <property type="entry name" value="ChiA1_BD"/>
    <property type="match status" value="1"/>
</dbReference>
<comment type="caution">
    <text evidence="8">The sequence shown here is derived from an EMBL/GenBank/DDBJ whole genome shotgun (WGS) entry which is preliminary data.</text>
</comment>
<evidence type="ECO:0000313" key="9">
    <source>
        <dbReference type="Proteomes" id="UP000014155"/>
    </source>
</evidence>
<dbReference type="EMBL" id="AORV01000026">
    <property type="protein sequence ID" value="EMS72711.1"/>
    <property type="molecule type" value="Genomic_DNA"/>
</dbReference>
<evidence type="ECO:0000313" key="8">
    <source>
        <dbReference type="EMBL" id="EMS72711.1"/>
    </source>
</evidence>
<dbReference type="Gene3D" id="2.10.10.20">
    <property type="entry name" value="Carbohydrate-binding module superfamily 5/12"/>
    <property type="match status" value="1"/>
</dbReference>
<keyword evidence="3" id="KW-0677">Repeat</keyword>
<dbReference type="AlphaFoldDB" id="S0FQR5"/>
<dbReference type="GO" id="GO:0005975">
    <property type="term" value="P:carbohydrate metabolic process"/>
    <property type="evidence" value="ECO:0007669"/>
    <property type="project" value="InterPro"/>
</dbReference>